<dbReference type="Proteomes" id="UP000008144">
    <property type="component" value="Unassembled WGS sequence"/>
</dbReference>
<evidence type="ECO:0000313" key="2">
    <source>
        <dbReference type="Ensembl" id="ENSCINP00000034114.1"/>
    </source>
</evidence>
<sequence length="76" mass="8885">MAYGEQKTSNGLRRFSIRNNQPNKPTELTGTKKQLTHQECNYTMAMQKQRQEFVNESVTQKVWQFLGYKPVSMEGL</sequence>
<name>H2XWT0_CIOIN</name>
<reference evidence="3" key="1">
    <citation type="journal article" date="2002" name="Science">
        <title>The draft genome of Ciona intestinalis: insights into chordate and vertebrate origins.</title>
        <authorList>
            <person name="Dehal P."/>
            <person name="Satou Y."/>
            <person name="Campbell R.K."/>
            <person name="Chapman J."/>
            <person name="Degnan B."/>
            <person name="De Tomaso A."/>
            <person name="Davidson B."/>
            <person name="Di Gregorio A."/>
            <person name="Gelpke M."/>
            <person name="Goodstein D.M."/>
            <person name="Harafuji N."/>
            <person name="Hastings K.E."/>
            <person name="Ho I."/>
            <person name="Hotta K."/>
            <person name="Huang W."/>
            <person name="Kawashima T."/>
            <person name="Lemaire P."/>
            <person name="Martinez D."/>
            <person name="Meinertzhagen I.A."/>
            <person name="Necula S."/>
            <person name="Nonaka M."/>
            <person name="Putnam N."/>
            <person name="Rash S."/>
            <person name="Saiga H."/>
            <person name="Satake M."/>
            <person name="Terry A."/>
            <person name="Yamada L."/>
            <person name="Wang H.G."/>
            <person name="Awazu S."/>
            <person name="Azumi K."/>
            <person name="Boore J."/>
            <person name="Branno M."/>
            <person name="Chin-Bow S."/>
            <person name="DeSantis R."/>
            <person name="Doyle S."/>
            <person name="Francino P."/>
            <person name="Keys D.N."/>
            <person name="Haga S."/>
            <person name="Hayashi H."/>
            <person name="Hino K."/>
            <person name="Imai K.S."/>
            <person name="Inaba K."/>
            <person name="Kano S."/>
            <person name="Kobayashi K."/>
            <person name="Kobayashi M."/>
            <person name="Lee B.I."/>
            <person name="Makabe K.W."/>
            <person name="Manohar C."/>
            <person name="Matassi G."/>
            <person name="Medina M."/>
            <person name="Mochizuki Y."/>
            <person name="Mount S."/>
            <person name="Morishita T."/>
            <person name="Miura S."/>
            <person name="Nakayama A."/>
            <person name="Nishizaka S."/>
            <person name="Nomoto H."/>
            <person name="Ohta F."/>
            <person name="Oishi K."/>
            <person name="Rigoutsos I."/>
            <person name="Sano M."/>
            <person name="Sasaki A."/>
            <person name="Sasakura Y."/>
            <person name="Shoguchi E."/>
            <person name="Shin-i T."/>
            <person name="Spagnuolo A."/>
            <person name="Stainier D."/>
            <person name="Suzuki M.M."/>
            <person name="Tassy O."/>
            <person name="Takatori N."/>
            <person name="Tokuoka M."/>
            <person name="Yagi K."/>
            <person name="Yoshizaki F."/>
            <person name="Wada S."/>
            <person name="Zhang C."/>
            <person name="Hyatt P.D."/>
            <person name="Larimer F."/>
            <person name="Detter C."/>
            <person name="Doggett N."/>
            <person name="Glavina T."/>
            <person name="Hawkins T."/>
            <person name="Richardson P."/>
            <person name="Lucas S."/>
            <person name="Kohara Y."/>
            <person name="Levine M."/>
            <person name="Satoh N."/>
            <person name="Rokhsar D.S."/>
        </authorList>
    </citation>
    <scope>NUCLEOTIDE SEQUENCE [LARGE SCALE GENOMIC DNA]</scope>
</reference>
<feature type="region of interest" description="Disordered" evidence="1">
    <location>
        <begin position="1"/>
        <end position="32"/>
    </location>
</feature>
<keyword evidence="3" id="KW-1185">Reference proteome</keyword>
<proteinExistence type="predicted"/>
<dbReference type="Ensembl" id="ENSCINT00000033386.1">
    <property type="protein sequence ID" value="ENSCINP00000034114.1"/>
    <property type="gene ID" value="ENSCING00000019697.1"/>
</dbReference>
<accession>H2XWT0</accession>
<protein>
    <submittedName>
        <fullName evidence="2">Uncharacterized protein</fullName>
    </submittedName>
</protein>
<reference evidence="2" key="3">
    <citation type="submission" date="2025-09" db="UniProtKB">
        <authorList>
            <consortium name="Ensembl"/>
        </authorList>
    </citation>
    <scope>IDENTIFICATION</scope>
</reference>
<dbReference type="AlphaFoldDB" id="H2XWT0"/>
<reference evidence="2" key="2">
    <citation type="submission" date="2025-08" db="UniProtKB">
        <authorList>
            <consortium name="Ensembl"/>
        </authorList>
    </citation>
    <scope>IDENTIFICATION</scope>
</reference>
<evidence type="ECO:0000313" key="3">
    <source>
        <dbReference type="Proteomes" id="UP000008144"/>
    </source>
</evidence>
<dbReference type="HOGENOM" id="CLU_2653779_0_0_1"/>
<evidence type="ECO:0000256" key="1">
    <source>
        <dbReference type="SAM" id="MobiDB-lite"/>
    </source>
</evidence>
<dbReference type="InParanoid" id="H2XWT0"/>
<organism evidence="2 3">
    <name type="scientific">Ciona intestinalis</name>
    <name type="common">Transparent sea squirt</name>
    <name type="synonym">Ascidia intestinalis</name>
    <dbReference type="NCBI Taxonomy" id="7719"/>
    <lineage>
        <taxon>Eukaryota</taxon>
        <taxon>Metazoa</taxon>
        <taxon>Chordata</taxon>
        <taxon>Tunicata</taxon>
        <taxon>Ascidiacea</taxon>
        <taxon>Phlebobranchia</taxon>
        <taxon>Cionidae</taxon>
        <taxon>Ciona</taxon>
    </lineage>
</organism>